<dbReference type="InterPro" id="IPR006860">
    <property type="entry name" value="FecR"/>
</dbReference>
<accession>A0A381ZHE5</accession>
<dbReference type="PANTHER" id="PTHR38731">
    <property type="entry name" value="LIPL45-RELATED LIPOPROTEIN-RELATED"/>
    <property type="match status" value="1"/>
</dbReference>
<protein>
    <recommendedName>
        <fullName evidence="1">FecR protein domain-containing protein</fullName>
    </recommendedName>
</protein>
<sequence>MARWFLYFFAYCLLSGIAVSNTQAAEREGANNYGGNSSQIGLVAEAVNVVRGTIEADTRNIRVSDEVFQQELIETNSVSATQFLFLDETVLTIGPESQLVLDEMVFNPNASKGKVVVTALKGLFTFVSGSLPSDSYKIRTPTATIGVRGTKFDLFVSRNGASTVILRSGAVTVKNLRGDTKRIASINSTTSVITERTQPTPPVPASPEL</sequence>
<evidence type="ECO:0000259" key="1">
    <source>
        <dbReference type="Pfam" id="PF04773"/>
    </source>
</evidence>
<gene>
    <name evidence="2" type="ORF">METZ01_LOCUS141473</name>
</gene>
<proteinExistence type="predicted"/>
<dbReference type="AlphaFoldDB" id="A0A381ZHE5"/>
<organism evidence="2">
    <name type="scientific">marine metagenome</name>
    <dbReference type="NCBI Taxonomy" id="408172"/>
    <lineage>
        <taxon>unclassified sequences</taxon>
        <taxon>metagenomes</taxon>
        <taxon>ecological metagenomes</taxon>
    </lineage>
</organism>
<name>A0A381ZHE5_9ZZZZ</name>
<dbReference type="EMBL" id="UINC01021318">
    <property type="protein sequence ID" value="SVA88619.1"/>
    <property type="molecule type" value="Genomic_DNA"/>
</dbReference>
<dbReference type="PANTHER" id="PTHR38731:SF1">
    <property type="entry name" value="FECR PROTEIN DOMAIN-CONTAINING PROTEIN"/>
    <property type="match status" value="1"/>
</dbReference>
<dbReference type="Gene3D" id="2.60.120.1440">
    <property type="match status" value="1"/>
</dbReference>
<feature type="domain" description="FecR protein" evidence="1">
    <location>
        <begin position="73"/>
        <end position="171"/>
    </location>
</feature>
<feature type="non-terminal residue" evidence="2">
    <location>
        <position position="209"/>
    </location>
</feature>
<dbReference type="Pfam" id="PF04773">
    <property type="entry name" value="FecR"/>
    <property type="match status" value="1"/>
</dbReference>
<evidence type="ECO:0000313" key="2">
    <source>
        <dbReference type="EMBL" id="SVA88619.1"/>
    </source>
</evidence>
<reference evidence="2" key="1">
    <citation type="submission" date="2018-05" db="EMBL/GenBank/DDBJ databases">
        <authorList>
            <person name="Lanie J.A."/>
            <person name="Ng W.-L."/>
            <person name="Kazmierczak K.M."/>
            <person name="Andrzejewski T.M."/>
            <person name="Davidsen T.M."/>
            <person name="Wayne K.J."/>
            <person name="Tettelin H."/>
            <person name="Glass J.I."/>
            <person name="Rusch D."/>
            <person name="Podicherti R."/>
            <person name="Tsui H.-C.T."/>
            <person name="Winkler M.E."/>
        </authorList>
    </citation>
    <scope>NUCLEOTIDE SEQUENCE</scope>
</reference>